<evidence type="ECO:0000256" key="1">
    <source>
        <dbReference type="SAM" id="MobiDB-lite"/>
    </source>
</evidence>
<dbReference type="AlphaFoldDB" id="A0A9P8IGG2"/>
<dbReference type="EMBL" id="JAGHQM010001761">
    <property type="protein sequence ID" value="KAH0552825.1"/>
    <property type="molecule type" value="Genomic_DNA"/>
</dbReference>
<feature type="compositionally biased region" description="Basic and acidic residues" evidence="1">
    <location>
        <begin position="53"/>
        <end position="66"/>
    </location>
</feature>
<name>A0A9P8IGG2_9PEZI</name>
<accession>A0A9P8IGG2</accession>
<protein>
    <submittedName>
        <fullName evidence="3">Uncharacterized protein</fullName>
    </submittedName>
</protein>
<keyword evidence="2" id="KW-0732">Signal</keyword>
<evidence type="ECO:0000313" key="3">
    <source>
        <dbReference type="EMBL" id="KAH0552825.1"/>
    </source>
</evidence>
<evidence type="ECO:0000313" key="4">
    <source>
        <dbReference type="Proteomes" id="UP000750711"/>
    </source>
</evidence>
<organism evidence="3 4">
    <name type="scientific">Trichoglossum hirsutum</name>
    <dbReference type="NCBI Taxonomy" id="265104"/>
    <lineage>
        <taxon>Eukaryota</taxon>
        <taxon>Fungi</taxon>
        <taxon>Dikarya</taxon>
        <taxon>Ascomycota</taxon>
        <taxon>Pezizomycotina</taxon>
        <taxon>Geoglossomycetes</taxon>
        <taxon>Geoglossales</taxon>
        <taxon>Geoglossaceae</taxon>
        <taxon>Trichoglossum</taxon>
    </lineage>
</organism>
<reference evidence="3" key="1">
    <citation type="submission" date="2021-03" db="EMBL/GenBank/DDBJ databases">
        <title>Comparative genomics and phylogenomic investigation of the class Geoglossomycetes provide insights into ecological specialization and systematics.</title>
        <authorList>
            <person name="Melie T."/>
            <person name="Pirro S."/>
            <person name="Miller A.N."/>
            <person name="Quandt A."/>
        </authorList>
    </citation>
    <scope>NUCLEOTIDE SEQUENCE</scope>
    <source>
        <strain evidence="3">CAQ_001_2017</strain>
    </source>
</reference>
<dbReference type="Proteomes" id="UP000750711">
    <property type="component" value="Unassembled WGS sequence"/>
</dbReference>
<evidence type="ECO:0000256" key="2">
    <source>
        <dbReference type="SAM" id="SignalP"/>
    </source>
</evidence>
<sequence>LVIAFFCWTLASALPAAAPQPVPVAVTENIIPAEPALVARAAEPVAAPEVVVPDEHDGSEGLERRINPTNQCAIM</sequence>
<feature type="non-terminal residue" evidence="3">
    <location>
        <position position="1"/>
    </location>
</feature>
<feature type="region of interest" description="Disordered" evidence="1">
    <location>
        <begin position="49"/>
        <end position="75"/>
    </location>
</feature>
<proteinExistence type="predicted"/>
<feature type="chain" id="PRO_5040395222" evidence="2">
    <location>
        <begin position="20"/>
        <end position="75"/>
    </location>
</feature>
<feature type="signal peptide" evidence="2">
    <location>
        <begin position="1"/>
        <end position="19"/>
    </location>
</feature>
<gene>
    <name evidence="3" type="ORF">GP486_006976</name>
</gene>
<keyword evidence="4" id="KW-1185">Reference proteome</keyword>
<comment type="caution">
    <text evidence="3">The sequence shown here is derived from an EMBL/GenBank/DDBJ whole genome shotgun (WGS) entry which is preliminary data.</text>
</comment>